<dbReference type="GO" id="GO:0005737">
    <property type="term" value="C:cytoplasm"/>
    <property type="evidence" value="ECO:0007669"/>
    <property type="project" value="UniProtKB-SubCell"/>
</dbReference>
<name>A0AAE9YWI2_9GAMM</name>
<evidence type="ECO:0000256" key="2">
    <source>
        <dbReference type="ARBA" id="ARBA00022908"/>
    </source>
</evidence>
<evidence type="ECO:0000256" key="4">
    <source>
        <dbReference type="ARBA" id="ARBA00023172"/>
    </source>
</evidence>
<dbReference type="InterPro" id="IPR013762">
    <property type="entry name" value="Integrase-like_cat_sf"/>
</dbReference>
<dbReference type="InterPro" id="IPR011010">
    <property type="entry name" value="DNA_brk_join_enz"/>
</dbReference>
<evidence type="ECO:0000259" key="6">
    <source>
        <dbReference type="PROSITE" id="PS51898"/>
    </source>
</evidence>
<dbReference type="RefSeq" id="WP_044832829.1">
    <property type="nucleotide sequence ID" value="NZ_CP059735.1"/>
</dbReference>
<dbReference type="Gene3D" id="1.10.443.10">
    <property type="entry name" value="Intergrase catalytic core"/>
    <property type="match status" value="1"/>
</dbReference>
<dbReference type="AlphaFoldDB" id="A0AAE9YWI2"/>
<feature type="compositionally biased region" description="Basic residues" evidence="5">
    <location>
        <begin position="420"/>
        <end position="430"/>
    </location>
</feature>
<dbReference type="GO" id="GO:0003677">
    <property type="term" value="F:DNA binding"/>
    <property type="evidence" value="ECO:0007669"/>
    <property type="project" value="UniProtKB-KW"/>
</dbReference>
<sequence>MAAKPTLSAKIKPLPVFDNLTYLDNPFQLKSFNAGPFINSALSPDSELDPELANGEYEYAWKFIYSYNGSSATFNVYRRETERLLQWSWLVHRKNVQALKREDIESYIHFCQAPPKHWIGTKNVGRFKSKNGLRIPNPDWRPFVASVSKLDNKKGLSPDIRDFELSKASVQSIFAVLSSFFNFLIQEQLIEANPVLLIRQKSKFMLKSQQSAPVRRISNLQWDYIIETVEFMAAEDPEVHERSLFILNCLLGMYLRISELVADERSSPSMGDFQRDSDGNWWLHVIGKGNKSRKITVSDEMIAALKRYRSFLNLPAMPTLGDHTPLIAKQKGKGPVTSTRQIRSIVQLCFDNSYQRMKNDGLAEDAEDLKLATVHWLRHTGISEDVKTRPREHVRDDAGHSSMQTTDRYIESDSRERHLSGRKKKLKELD</sequence>
<feature type="compositionally biased region" description="Basic and acidic residues" evidence="5">
    <location>
        <begin position="387"/>
        <end position="399"/>
    </location>
</feature>
<dbReference type="Gene3D" id="1.10.150.130">
    <property type="match status" value="1"/>
</dbReference>
<keyword evidence="3" id="KW-0238">DNA-binding</keyword>
<evidence type="ECO:0000313" key="7">
    <source>
        <dbReference type="EMBL" id="WDE01659.1"/>
    </source>
</evidence>
<dbReference type="GO" id="GO:0006310">
    <property type="term" value="P:DNA recombination"/>
    <property type="evidence" value="ECO:0007669"/>
    <property type="project" value="UniProtKB-KW"/>
</dbReference>
<feature type="region of interest" description="Disordered" evidence="5">
    <location>
        <begin position="387"/>
        <end position="430"/>
    </location>
</feature>
<dbReference type="InterPro" id="IPR002104">
    <property type="entry name" value="Integrase_catalytic"/>
</dbReference>
<dbReference type="Proteomes" id="UP000032568">
    <property type="component" value="Chromosome"/>
</dbReference>
<reference evidence="7 8" key="2">
    <citation type="journal article" date="2022" name="Mar. Drugs">
        <title>Bioassay-Guided Fractionation Leads to the Detection of Cholic Acid Generated by the Rare Thalassomonas sp.</title>
        <authorList>
            <person name="Pheiffer F."/>
            <person name="Schneider Y.K."/>
            <person name="Hansen E.H."/>
            <person name="Andersen J.H."/>
            <person name="Isaksson J."/>
            <person name="Busche T."/>
            <person name="R C."/>
            <person name="Kalinowski J."/>
            <person name="Zyl L.V."/>
            <person name="Trindade M."/>
        </authorList>
    </citation>
    <scope>NUCLEOTIDE SEQUENCE [LARGE SCALE GENOMIC DNA]</scope>
    <source>
        <strain evidence="7 8">A5K-106</strain>
    </source>
</reference>
<dbReference type="PANTHER" id="PTHR30349">
    <property type="entry name" value="PHAGE INTEGRASE-RELATED"/>
    <property type="match status" value="1"/>
</dbReference>
<dbReference type="SUPFAM" id="SSF56349">
    <property type="entry name" value="DNA breaking-rejoining enzymes"/>
    <property type="match status" value="1"/>
</dbReference>
<feature type="domain" description="Tyr recombinase" evidence="6">
    <location>
        <begin position="215"/>
        <end position="424"/>
    </location>
</feature>
<feature type="compositionally biased region" description="Basic and acidic residues" evidence="5">
    <location>
        <begin position="408"/>
        <end position="419"/>
    </location>
</feature>
<dbReference type="PROSITE" id="PS51898">
    <property type="entry name" value="TYR_RECOMBINASE"/>
    <property type="match status" value="1"/>
</dbReference>
<evidence type="ECO:0000313" key="8">
    <source>
        <dbReference type="Proteomes" id="UP000032568"/>
    </source>
</evidence>
<dbReference type="CDD" id="cd00397">
    <property type="entry name" value="DNA_BRE_C"/>
    <property type="match status" value="1"/>
</dbReference>
<comment type="subcellular location">
    <subcellularLocation>
        <location evidence="1">Cytoplasm</location>
    </subcellularLocation>
</comment>
<protein>
    <submittedName>
        <fullName evidence="7">Tyrosine-type recombinase/integrase</fullName>
    </submittedName>
</protein>
<dbReference type="KEGG" id="tact:SG35_014140"/>
<keyword evidence="2" id="KW-0229">DNA integration</keyword>
<dbReference type="GO" id="GO:0015074">
    <property type="term" value="P:DNA integration"/>
    <property type="evidence" value="ECO:0007669"/>
    <property type="project" value="UniProtKB-KW"/>
</dbReference>
<dbReference type="InterPro" id="IPR010998">
    <property type="entry name" value="Integrase_recombinase_N"/>
</dbReference>
<gene>
    <name evidence="7" type="ORF">SG35_014140</name>
</gene>
<reference evidence="7 8" key="1">
    <citation type="journal article" date="2015" name="Genome Announc.">
        <title>Draft Genome Sequences of Marine Isolates of Thalassomonas viridans and Thalassomonas actiniarum.</title>
        <authorList>
            <person name="Olonade I."/>
            <person name="van Zyl L.J."/>
            <person name="Trindade M."/>
        </authorList>
    </citation>
    <scope>NUCLEOTIDE SEQUENCE [LARGE SCALE GENOMIC DNA]</scope>
    <source>
        <strain evidence="7 8">A5K-106</strain>
    </source>
</reference>
<proteinExistence type="predicted"/>
<dbReference type="PANTHER" id="PTHR30349:SF77">
    <property type="entry name" value="TYROSINE RECOMBINASE XERC"/>
    <property type="match status" value="1"/>
</dbReference>
<evidence type="ECO:0000256" key="5">
    <source>
        <dbReference type="SAM" id="MobiDB-lite"/>
    </source>
</evidence>
<keyword evidence="4" id="KW-0233">DNA recombination</keyword>
<evidence type="ECO:0000256" key="1">
    <source>
        <dbReference type="ARBA" id="ARBA00004496"/>
    </source>
</evidence>
<dbReference type="InterPro" id="IPR050090">
    <property type="entry name" value="Tyrosine_recombinase_XerCD"/>
</dbReference>
<accession>A0AAE9YWI2</accession>
<dbReference type="EMBL" id="CP059735">
    <property type="protein sequence ID" value="WDE01659.1"/>
    <property type="molecule type" value="Genomic_DNA"/>
</dbReference>
<evidence type="ECO:0000256" key="3">
    <source>
        <dbReference type="ARBA" id="ARBA00023125"/>
    </source>
</evidence>
<organism evidence="7 8">
    <name type="scientific">Thalassomonas actiniarum</name>
    <dbReference type="NCBI Taxonomy" id="485447"/>
    <lineage>
        <taxon>Bacteria</taxon>
        <taxon>Pseudomonadati</taxon>
        <taxon>Pseudomonadota</taxon>
        <taxon>Gammaproteobacteria</taxon>
        <taxon>Alteromonadales</taxon>
        <taxon>Colwelliaceae</taxon>
        <taxon>Thalassomonas</taxon>
    </lineage>
</organism>
<keyword evidence="8" id="KW-1185">Reference proteome</keyword>